<evidence type="ECO:0000259" key="3">
    <source>
        <dbReference type="Pfam" id="PF13568"/>
    </source>
</evidence>
<evidence type="ECO:0000313" key="4">
    <source>
        <dbReference type="EMBL" id="SFE22209.1"/>
    </source>
</evidence>
<dbReference type="EMBL" id="FOLQ01000011">
    <property type="protein sequence ID" value="SFE22209.1"/>
    <property type="molecule type" value="Genomic_DNA"/>
</dbReference>
<protein>
    <submittedName>
        <fullName evidence="4">Outer membrane protein beta-barrel domain-containing protein</fullName>
    </submittedName>
</protein>
<accession>A0A1I1YRZ5</accession>
<dbReference type="OrthoDB" id="961693at2"/>
<gene>
    <name evidence="4" type="ORF">SAMN05216167_111159</name>
</gene>
<evidence type="ECO:0000256" key="1">
    <source>
        <dbReference type="SAM" id="MobiDB-lite"/>
    </source>
</evidence>
<feature type="compositionally biased region" description="Polar residues" evidence="1">
    <location>
        <begin position="63"/>
        <end position="87"/>
    </location>
</feature>
<keyword evidence="5" id="KW-1185">Reference proteome</keyword>
<feature type="signal peptide" evidence="2">
    <location>
        <begin position="1"/>
        <end position="23"/>
    </location>
</feature>
<dbReference type="Pfam" id="PF13568">
    <property type="entry name" value="OMP_b-brl_2"/>
    <property type="match status" value="1"/>
</dbReference>
<dbReference type="InterPro" id="IPR025665">
    <property type="entry name" value="Beta-barrel_OMP_2"/>
</dbReference>
<proteinExistence type="predicted"/>
<feature type="domain" description="Outer membrane protein beta-barrel" evidence="3">
    <location>
        <begin position="102"/>
        <end position="252"/>
    </location>
</feature>
<organism evidence="4 5">
    <name type="scientific">Spirosoma endophyticum</name>
    <dbReference type="NCBI Taxonomy" id="662367"/>
    <lineage>
        <taxon>Bacteria</taxon>
        <taxon>Pseudomonadati</taxon>
        <taxon>Bacteroidota</taxon>
        <taxon>Cytophagia</taxon>
        <taxon>Cytophagales</taxon>
        <taxon>Cytophagaceae</taxon>
        <taxon>Spirosoma</taxon>
    </lineage>
</organism>
<feature type="region of interest" description="Disordered" evidence="1">
    <location>
        <begin position="52"/>
        <end position="98"/>
    </location>
</feature>
<evidence type="ECO:0000256" key="2">
    <source>
        <dbReference type="SAM" id="SignalP"/>
    </source>
</evidence>
<keyword evidence="2" id="KW-0732">Signal</keyword>
<sequence length="280" mass="29381">MNPVKSVYSFLAFILLSIGLSFAQTSGTTTKPTATTSTNRQQELYDEYHGITKKPATGAPSATPVTNRGESQPQSTNAGTSRPTVTGTAGRPEKTSSNEYVSNLRIGVRGGVTRVFFTESQPLIDPGIGFVGGVMLNVGAGTFSFQPEVNYARYNLKVPNFGGTKITGAFDQIEVPLFLKIATGTYAGNRFFVNVGPYGSYLASVSVNGKKESIDSGTERFQFGAAAGVGAALKAGPGHVTIEVRGLYQFGDLEAGFTPSTKTVLAQGTIGYSFPLGGGR</sequence>
<dbReference type="RefSeq" id="WP_093830865.1">
    <property type="nucleotide sequence ID" value="NZ_FOLQ01000011.1"/>
</dbReference>
<name>A0A1I1YRZ5_9BACT</name>
<evidence type="ECO:0000313" key="5">
    <source>
        <dbReference type="Proteomes" id="UP000198598"/>
    </source>
</evidence>
<reference evidence="4 5" key="1">
    <citation type="submission" date="2016-10" db="EMBL/GenBank/DDBJ databases">
        <authorList>
            <person name="de Groot N.N."/>
        </authorList>
    </citation>
    <scope>NUCLEOTIDE SEQUENCE [LARGE SCALE GENOMIC DNA]</scope>
    <source>
        <strain evidence="4 5">DSM 26130</strain>
    </source>
</reference>
<feature type="chain" id="PRO_5011784462" evidence="2">
    <location>
        <begin position="24"/>
        <end position="280"/>
    </location>
</feature>
<dbReference type="Proteomes" id="UP000198598">
    <property type="component" value="Unassembled WGS sequence"/>
</dbReference>
<dbReference type="AlphaFoldDB" id="A0A1I1YRZ5"/>
<dbReference type="STRING" id="662367.SAMN05216167_111159"/>